<protein>
    <submittedName>
        <fullName evidence="2">Uncharacterized protein</fullName>
    </submittedName>
</protein>
<accession>A0A8S3C3H4</accession>
<proteinExistence type="predicted"/>
<evidence type="ECO:0000256" key="1">
    <source>
        <dbReference type="SAM" id="MobiDB-lite"/>
    </source>
</evidence>
<evidence type="ECO:0000313" key="2">
    <source>
        <dbReference type="EMBL" id="CAF4885654.1"/>
    </source>
</evidence>
<feature type="non-terminal residue" evidence="2">
    <location>
        <position position="1"/>
    </location>
</feature>
<evidence type="ECO:0000313" key="3">
    <source>
        <dbReference type="EMBL" id="CAF5043120.1"/>
    </source>
</evidence>
<dbReference type="EMBL" id="CAJOBH010163083">
    <property type="protein sequence ID" value="CAF4885654.1"/>
    <property type="molecule type" value="Genomic_DNA"/>
</dbReference>
<evidence type="ECO:0000313" key="4">
    <source>
        <dbReference type="Proteomes" id="UP000681967"/>
    </source>
</evidence>
<dbReference type="EMBL" id="CAJOBI010221734">
    <property type="protein sequence ID" value="CAF5043120.1"/>
    <property type="molecule type" value="Genomic_DNA"/>
</dbReference>
<comment type="caution">
    <text evidence="2">The sequence shown here is derived from an EMBL/GenBank/DDBJ whole genome shotgun (WGS) entry which is preliminary data.</text>
</comment>
<name>A0A8S3C3H4_9BILA</name>
<sequence>QHQAYGAAPGTPATSYPPSVAQYYGTQQRT</sequence>
<gene>
    <name evidence="2" type="ORF">BYL167_LOCUS51532</name>
    <name evidence="3" type="ORF">SMN809_LOCUS58757</name>
</gene>
<dbReference type="AlphaFoldDB" id="A0A8S3C3H4"/>
<reference evidence="2" key="1">
    <citation type="submission" date="2021-02" db="EMBL/GenBank/DDBJ databases">
        <authorList>
            <person name="Nowell W R."/>
        </authorList>
    </citation>
    <scope>NUCLEOTIDE SEQUENCE</scope>
</reference>
<dbReference type="Proteomes" id="UP000676336">
    <property type="component" value="Unassembled WGS sequence"/>
</dbReference>
<organism evidence="2 4">
    <name type="scientific">Rotaria magnacalcarata</name>
    <dbReference type="NCBI Taxonomy" id="392030"/>
    <lineage>
        <taxon>Eukaryota</taxon>
        <taxon>Metazoa</taxon>
        <taxon>Spiralia</taxon>
        <taxon>Gnathifera</taxon>
        <taxon>Rotifera</taxon>
        <taxon>Eurotatoria</taxon>
        <taxon>Bdelloidea</taxon>
        <taxon>Philodinida</taxon>
        <taxon>Philodinidae</taxon>
        <taxon>Rotaria</taxon>
    </lineage>
</organism>
<dbReference type="Proteomes" id="UP000681967">
    <property type="component" value="Unassembled WGS sequence"/>
</dbReference>
<feature type="region of interest" description="Disordered" evidence="1">
    <location>
        <begin position="1"/>
        <end position="30"/>
    </location>
</feature>